<feature type="region of interest" description="Disordered" evidence="3">
    <location>
        <begin position="1"/>
        <end position="120"/>
    </location>
</feature>
<dbReference type="EMBL" id="RIBZ01000332">
    <property type="protein sequence ID" value="RNG16696.1"/>
    <property type="molecule type" value="Genomic_DNA"/>
</dbReference>
<dbReference type="Proteomes" id="UP000275401">
    <property type="component" value="Unassembled WGS sequence"/>
</dbReference>
<evidence type="ECO:0000256" key="1">
    <source>
        <dbReference type="ARBA" id="ARBA00008520"/>
    </source>
</evidence>
<name>A0A3M8VGE2_9ACTN</name>
<dbReference type="Pfam" id="PF01547">
    <property type="entry name" value="SBP_bac_1"/>
    <property type="match status" value="1"/>
</dbReference>
<keyword evidence="2" id="KW-0813">Transport</keyword>
<dbReference type="InterPro" id="IPR050490">
    <property type="entry name" value="Bact_solute-bd_prot1"/>
</dbReference>
<gene>
    <name evidence="4" type="ORF">EEJ42_30415</name>
</gene>
<dbReference type="AlphaFoldDB" id="A0A3M8VGE2"/>
<evidence type="ECO:0000313" key="4">
    <source>
        <dbReference type="EMBL" id="RNG16696.1"/>
    </source>
</evidence>
<dbReference type="SUPFAM" id="SSF53850">
    <property type="entry name" value="Periplasmic binding protein-like II"/>
    <property type="match status" value="1"/>
</dbReference>
<feature type="compositionally biased region" description="Basic residues" evidence="3">
    <location>
        <begin position="66"/>
        <end position="78"/>
    </location>
</feature>
<accession>A0A3M8VGE2</accession>
<comment type="caution">
    <text evidence="4">The sequence shown here is derived from an EMBL/GenBank/DDBJ whole genome shotgun (WGS) entry which is preliminary data.</text>
</comment>
<evidence type="ECO:0000256" key="2">
    <source>
        <dbReference type="ARBA" id="ARBA00022448"/>
    </source>
</evidence>
<protein>
    <submittedName>
        <fullName evidence="4">Carbohydrate ABC transporter substrate-binding protein</fullName>
    </submittedName>
</protein>
<keyword evidence="5" id="KW-1185">Reference proteome</keyword>
<dbReference type="PANTHER" id="PTHR43649:SF29">
    <property type="entry name" value="OSMOPROTECTIVE COMPOUNDS-BINDING PROTEIN GGTB"/>
    <property type="match status" value="1"/>
</dbReference>
<reference evidence="4 5" key="1">
    <citation type="submission" date="2018-11" db="EMBL/GenBank/DDBJ databases">
        <title>The Potential of Streptomyces as Biocontrol Agents against the Tomato grey mould, Botrytis cinerea (Gray mold) Frontiers in Microbiology.</title>
        <authorList>
            <person name="Li D."/>
        </authorList>
    </citation>
    <scope>NUCLEOTIDE SEQUENCE [LARGE SCALE GENOMIC DNA]</scope>
    <source>
        <strain evidence="4 5">NEAU-LD23</strain>
    </source>
</reference>
<dbReference type="InterPro" id="IPR006059">
    <property type="entry name" value="SBP"/>
</dbReference>
<comment type="similarity">
    <text evidence="1">Belongs to the bacterial solute-binding protein 1 family.</text>
</comment>
<organism evidence="4 5">
    <name type="scientific">Streptomyces botrytidirepellens</name>
    <dbReference type="NCBI Taxonomy" id="2486417"/>
    <lineage>
        <taxon>Bacteria</taxon>
        <taxon>Bacillati</taxon>
        <taxon>Actinomycetota</taxon>
        <taxon>Actinomycetes</taxon>
        <taxon>Kitasatosporales</taxon>
        <taxon>Streptomycetaceae</taxon>
        <taxon>Streptomyces</taxon>
    </lineage>
</organism>
<dbReference type="Gene3D" id="3.40.190.10">
    <property type="entry name" value="Periplasmic binding protein-like II"/>
    <property type="match status" value="3"/>
</dbReference>
<dbReference type="PANTHER" id="PTHR43649">
    <property type="entry name" value="ARABINOSE-BINDING PROTEIN-RELATED"/>
    <property type="match status" value="1"/>
</dbReference>
<sequence length="554" mass="58698">MVAGARPVRHPRGAAVAHPALSAAPLPAPGQPMAGRGDRAAGRGAAAGLVHVRDPGAAGHGGARPERRRHRLQRRRDRRQGGGHPAGHPLAGRGRRLDPARRCGARGADPGRTPAAHRRVQVPAAMSARTRSLNVTAAVLGLWLVVLSAVGAGDTGGRQSRGSVSVLATWTGDEGAAFRDLLQLFTDETGIRVDYQGTTALREVLSSEVKAGTPPDIAVLPSPGELAAYADAPLVPLEKVLPTDTLAAYGPLWKPAPRGDGTVYGIAVKADLKSIAWYDAKRHKPSELPALAARDGQWCAGMGGDATSGWPGTDWIEDILLQQQGKAVYEAWATGGLAWTDPRIGRAWRTWGSLFGKGAAATALVTDFRDAGRKLFAARPPCALEHQGSFIRGGYPTEDRAHASFAFSTGLIPGADRTSTAREVSADFAAMFHETPQSRRLLAYLTSAKAQTAWAEETPSGRTRPFFANGDVPLSAQSDDVGKEIAETLKKSRSLCLDASDAMPTRMRLAFQRAALAYLSDVAEGPDALLTSLEKVRTDLHEQRGRPWLSTVCG</sequence>
<proteinExistence type="inferred from homology"/>
<evidence type="ECO:0000256" key="3">
    <source>
        <dbReference type="SAM" id="MobiDB-lite"/>
    </source>
</evidence>
<feature type="compositionally biased region" description="Low complexity" evidence="3">
    <location>
        <begin position="14"/>
        <end position="25"/>
    </location>
</feature>
<evidence type="ECO:0000313" key="5">
    <source>
        <dbReference type="Proteomes" id="UP000275401"/>
    </source>
</evidence>